<feature type="transmembrane region" description="Helical" evidence="4">
    <location>
        <begin position="195"/>
        <end position="216"/>
    </location>
</feature>
<organism evidence="5 6">
    <name type="scientific">Caerostris darwini</name>
    <dbReference type="NCBI Taxonomy" id="1538125"/>
    <lineage>
        <taxon>Eukaryota</taxon>
        <taxon>Metazoa</taxon>
        <taxon>Ecdysozoa</taxon>
        <taxon>Arthropoda</taxon>
        <taxon>Chelicerata</taxon>
        <taxon>Arachnida</taxon>
        <taxon>Araneae</taxon>
        <taxon>Araneomorphae</taxon>
        <taxon>Entelegynae</taxon>
        <taxon>Araneoidea</taxon>
        <taxon>Araneidae</taxon>
        <taxon>Caerostris</taxon>
    </lineage>
</organism>
<dbReference type="AlphaFoldDB" id="A0AAV4P9D7"/>
<evidence type="ECO:0000256" key="3">
    <source>
        <dbReference type="ARBA" id="ARBA00023136"/>
    </source>
</evidence>
<gene>
    <name evidence="5" type="primary">AVEN_138435_1</name>
    <name evidence="5" type="ORF">CDAR_16461</name>
</gene>
<dbReference type="PANTHER" id="PTHR23121:SF9">
    <property type="entry name" value="SODIUM-DEPENDENT GLUCOSE TRANSPORTER 1"/>
    <property type="match status" value="1"/>
</dbReference>
<evidence type="ECO:0000256" key="4">
    <source>
        <dbReference type="SAM" id="Phobius"/>
    </source>
</evidence>
<feature type="transmembrane region" description="Helical" evidence="4">
    <location>
        <begin position="403"/>
        <end position="424"/>
    </location>
</feature>
<dbReference type="Proteomes" id="UP001054837">
    <property type="component" value="Unassembled WGS sequence"/>
</dbReference>
<feature type="transmembrane region" description="Helical" evidence="4">
    <location>
        <begin position="91"/>
        <end position="111"/>
    </location>
</feature>
<feature type="transmembrane region" description="Helical" evidence="4">
    <location>
        <begin position="314"/>
        <end position="333"/>
    </location>
</feature>
<dbReference type="InterPro" id="IPR036259">
    <property type="entry name" value="MFS_trans_sf"/>
</dbReference>
<feature type="transmembrane region" description="Helical" evidence="4">
    <location>
        <begin position="339"/>
        <end position="360"/>
    </location>
</feature>
<protein>
    <submittedName>
        <fullName evidence="5">Uncharacterized protein</fullName>
    </submittedName>
</protein>
<feature type="transmembrane region" description="Helical" evidence="4">
    <location>
        <begin position="372"/>
        <end position="391"/>
    </location>
</feature>
<evidence type="ECO:0000313" key="5">
    <source>
        <dbReference type="EMBL" id="GIX92615.1"/>
    </source>
</evidence>
<dbReference type="PANTHER" id="PTHR23121">
    <property type="entry name" value="SODIUM-DEPENDENT GLUCOSE TRANSPORTER 1"/>
    <property type="match status" value="1"/>
</dbReference>
<dbReference type="EMBL" id="BPLQ01002407">
    <property type="protein sequence ID" value="GIX92615.1"/>
    <property type="molecule type" value="Genomic_DNA"/>
</dbReference>
<sequence>MDISMHLVKDGREGKVLQSVLLALTYMNMGVSNTLPNATSEMLVAHLGLSLQEEDRRLSISFSYRLLGFVCGYICGGVAFDYFILPMEQQAMFSFLVILLAFINGAIPFIINIVRLGIVLFLSGLIMSFITTGLVAYALALYGINSHTCLQFIFALNQLGEVATKLAVRLDYENIQLESRIVLSYETRKEIFNKIIISFSCLTIATIVMAVAWICLYRFSPPEFKTDVPFDENHQRKASSIGFQALAVVTTLPLLINANFFSSVYDYLLSLHISKRLNRVVSVHDNILHLYFGCSVIGKYIAVGLAYKFLSPFWMIIASVSLEMIASIMMALTGSNEDLLWWSMGLLGLSTAPLYAATIARLNTQVMINGKVLGCLFAASTITILTSEFWLDVMITNYTEAPIYFIILTPILYAILFAIQLSLFKLERDEEEAFLQPSDEDFSSLNSSKTDVVDVSSVQDKSSTRSVSRFRDQGSSCTSSDFTISDRAMHRIENKSLPGARTTRSVPQF</sequence>
<dbReference type="SUPFAM" id="SSF103473">
    <property type="entry name" value="MFS general substrate transporter"/>
    <property type="match status" value="1"/>
</dbReference>
<keyword evidence="2 4" id="KW-1133">Transmembrane helix</keyword>
<feature type="transmembrane region" description="Helical" evidence="4">
    <location>
        <begin position="245"/>
        <end position="268"/>
    </location>
</feature>
<keyword evidence="1 4" id="KW-0812">Transmembrane</keyword>
<reference evidence="5 6" key="1">
    <citation type="submission" date="2021-06" db="EMBL/GenBank/DDBJ databases">
        <title>Caerostris darwini draft genome.</title>
        <authorList>
            <person name="Kono N."/>
            <person name="Arakawa K."/>
        </authorList>
    </citation>
    <scope>NUCLEOTIDE SEQUENCE [LARGE SCALE GENOMIC DNA]</scope>
</reference>
<feature type="transmembrane region" description="Helical" evidence="4">
    <location>
        <begin position="118"/>
        <end position="144"/>
    </location>
</feature>
<accession>A0AAV4P9D7</accession>
<comment type="caution">
    <text evidence="5">The sequence shown here is derived from an EMBL/GenBank/DDBJ whole genome shotgun (WGS) entry which is preliminary data.</text>
</comment>
<evidence type="ECO:0000313" key="6">
    <source>
        <dbReference type="Proteomes" id="UP001054837"/>
    </source>
</evidence>
<feature type="transmembrane region" description="Helical" evidence="4">
    <location>
        <begin position="66"/>
        <end position="85"/>
    </location>
</feature>
<evidence type="ECO:0000256" key="1">
    <source>
        <dbReference type="ARBA" id="ARBA00022692"/>
    </source>
</evidence>
<proteinExistence type="predicted"/>
<feature type="transmembrane region" description="Helical" evidence="4">
    <location>
        <begin position="288"/>
        <end position="307"/>
    </location>
</feature>
<keyword evidence="6" id="KW-1185">Reference proteome</keyword>
<keyword evidence="3 4" id="KW-0472">Membrane</keyword>
<evidence type="ECO:0000256" key="2">
    <source>
        <dbReference type="ARBA" id="ARBA00022989"/>
    </source>
</evidence>
<name>A0AAV4P9D7_9ARAC</name>